<evidence type="ECO:0000313" key="2">
    <source>
        <dbReference type="EMBL" id="QBZ99051.1"/>
    </source>
</evidence>
<dbReference type="Proteomes" id="UP000296862">
    <property type="component" value="Chromosome"/>
</dbReference>
<keyword evidence="1" id="KW-0732">Signal</keyword>
<dbReference type="Gene3D" id="3.80.10.10">
    <property type="entry name" value="Ribonuclease Inhibitor"/>
    <property type="match status" value="1"/>
</dbReference>
<gene>
    <name evidence="2" type="ORF">GS03_02567</name>
</gene>
<protein>
    <recommendedName>
        <fullName evidence="4">Receptor L-domain domain-containing protein</fullName>
    </recommendedName>
</protein>
<dbReference type="SUPFAM" id="SSF52058">
    <property type="entry name" value="L domain-like"/>
    <property type="match status" value="1"/>
</dbReference>
<dbReference type="OrthoDB" id="9765957at2"/>
<sequence>MKKLLSFLIILSVCSVFAQSPQKMSYQAILRNTSDGLIINTAVGMKVSILKGSVTGTVVYEETHTTTTNINGLISIEIGAGNITSGSFAAINWGNDSYFVKTETDPTGGNNYTITGTSQLLSVPYAFYAETTKPVGKSNIYLKGDITDAEAAAQLGRELGSSTEFVNIISTTVLTTVNLDAATTLVRLTVTNNTALTTLSVNGITQCYEYINVRDNPSLTTLTFNSLTKSDRIDIWNNALQTVSFLSLRKITTGNNLGITSPNITSINLPQLTEGDIEISNTSVTTLNIPNYTNGRLTLFGGSTLSSVSLPNYTSGRVYIGGSVNLTSFSAPNYTTSTGMTISNAGLTSLSLPNLNISNSEILIDANPSLSSISFPNLQYTTGTYSSLKITNNTSLTTISLPSFLSGNLYFSGTSLSTVNLPNLHTGGIINITNSSIQTLNFPALTTAAFDFRNNPQLTSVTMPNLTSVLGMTQQFSSNHLSSASVNSILHQFTLVPGLSGMRIYLYQQNPLAPPTGQGITDKATLVGAGNYIYTD</sequence>
<organism evidence="2 3">
    <name type="scientific">Flavobacterium sangjuense</name>
    <dbReference type="NCBI Taxonomy" id="2518177"/>
    <lineage>
        <taxon>Bacteria</taxon>
        <taxon>Pseudomonadati</taxon>
        <taxon>Bacteroidota</taxon>
        <taxon>Flavobacteriia</taxon>
        <taxon>Flavobacteriales</taxon>
        <taxon>Flavobacteriaceae</taxon>
        <taxon>Flavobacterium</taxon>
    </lineage>
</organism>
<dbReference type="InterPro" id="IPR032675">
    <property type="entry name" value="LRR_dom_sf"/>
</dbReference>
<evidence type="ECO:0000313" key="3">
    <source>
        <dbReference type="Proteomes" id="UP000296862"/>
    </source>
</evidence>
<feature type="signal peptide" evidence="1">
    <location>
        <begin position="1"/>
        <end position="18"/>
    </location>
</feature>
<reference evidence="2 3" key="1">
    <citation type="submission" date="2019-04" db="EMBL/GenBank/DDBJ databases">
        <title>Flavobacterium sp. GS03.</title>
        <authorList>
            <person name="Kim H."/>
        </authorList>
    </citation>
    <scope>NUCLEOTIDE SEQUENCE [LARGE SCALE GENOMIC DNA]</scope>
    <source>
        <strain evidence="2 3">GS03</strain>
    </source>
</reference>
<evidence type="ECO:0008006" key="4">
    <source>
        <dbReference type="Google" id="ProtNLM"/>
    </source>
</evidence>
<proteinExistence type="predicted"/>
<keyword evidence="3" id="KW-1185">Reference proteome</keyword>
<dbReference type="RefSeq" id="WP_136152919.1">
    <property type="nucleotide sequence ID" value="NZ_CP038810.1"/>
</dbReference>
<dbReference type="KEGG" id="fsn:GS03_02567"/>
<name>A0A4P7PVL4_9FLAO</name>
<dbReference type="EMBL" id="CP038810">
    <property type="protein sequence ID" value="QBZ99051.1"/>
    <property type="molecule type" value="Genomic_DNA"/>
</dbReference>
<evidence type="ECO:0000256" key="1">
    <source>
        <dbReference type="SAM" id="SignalP"/>
    </source>
</evidence>
<accession>A0A4P7PVL4</accession>
<dbReference type="AlphaFoldDB" id="A0A4P7PVL4"/>
<feature type="chain" id="PRO_5020438961" description="Receptor L-domain domain-containing protein" evidence="1">
    <location>
        <begin position="19"/>
        <end position="536"/>
    </location>
</feature>